<sequence>MAEFQAVAHSAAEALAMGRATEAAPVSRPSAMSGAKIRFLSIDRSFRPGLGVPGAIIRKLS</sequence>
<evidence type="ECO:0000313" key="2">
    <source>
        <dbReference type="Proteomes" id="UP001501578"/>
    </source>
</evidence>
<accession>A0ABP3ZYP5</accession>
<protein>
    <submittedName>
        <fullName evidence="1">Uncharacterized protein</fullName>
    </submittedName>
</protein>
<evidence type="ECO:0000313" key="1">
    <source>
        <dbReference type="EMBL" id="GAA0928857.1"/>
    </source>
</evidence>
<organism evidence="1 2">
    <name type="scientific">Nonomuraea longicatena</name>
    <dbReference type="NCBI Taxonomy" id="83682"/>
    <lineage>
        <taxon>Bacteria</taxon>
        <taxon>Bacillati</taxon>
        <taxon>Actinomycetota</taxon>
        <taxon>Actinomycetes</taxon>
        <taxon>Streptosporangiales</taxon>
        <taxon>Streptosporangiaceae</taxon>
        <taxon>Nonomuraea</taxon>
    </lineage>
</organism>
<gene>
    <name evidence="1" type="ORF">GCM10009560_32250</name>
</gene>
<reference evidence="2" key="1">
    <citation type="journal article" date="2019" name="Int. J. Syst. Evol. Microbiol.">
        <title>The Global Catalogue of Microorganisms (GCM) 10K type strain sequencing project: providing services to taxonomists for standard genome sequencing and annotation.</title>
        <authorList>
            <consortium name="The Broad Institute Genomics Platform"/>
            <consortium name="The Broad Institute Genome Sequencing Center for Infectious Disease"/>
            <person name="Wu L."/>
            <person name="Ma J."/>
        </authorList>
    </citation>
    <scope>NUCLEOTIDE SEQUENCE [LARGE SCALE GENOMIC DNA]</scope>
    <source>
        <strain evidence="2">JCM 11136</strain>
    </source>
</reference>
<dbReference type="Proteomes" id="UP001501578">
    <property type="component" value="Unassembled WGS sequence"/>
</dbReference>
<keyword evidence="2" id="KW-1185">Reference proteome</keyword>
<name>A0ABP3ZYP5_9ACTN</name>
<dbReference type="EMBL" id="BAAAHQ010000015">
    <property type="protein sequence ID" value="GAA0928857.1"/>
    <property type="molecule type" value="Genomic_DNA"/>
</dbReference>
<comment type="caution">
    <text evidence="1">The sequence shown here is derived from an EMBL/GenBank/DDBJ whole genome shotgun (WGS) entry which is preliminary data.</text>
</comment>
<proteinExistence type="predicted"/>